<dbReference type="InterPro" id="IPR002060">
    <property type="entry name" value="Squ/phyt_synthse"/>
</dbReference>
<accession>A0A2X0SN71</accession>
<dbReference type="InterPro" id="IPR033904">
    <property type="entry name" value="Trans_IPPS_HH"/>
</dbReference>
<dbReference type="CDD" id="cd00683">
    <property type="entry name" value="Trans_IPPS_HH"/>
    <property type="match status" value="1"/>
</dbReference>
<dbReference type="SFLD" id="SFLDS00005">
    <property type="entry name" value="Isoprenoid_Synthase_Type_I"/>
    <property type="match status" value="1"/>
</dbReference>
<dbReference type="SUPFAM" id="SSF48576">
    <property type="entry name" value="Terpenoid synthases"/>
    <property type="match status" value="1"/>
</dbReference>
<dbReference type="NCBIfam" id="TIGR03464">
    <property type="entry name" value="HpnC"/>
    <property type="match status" value="1"/>
</dbReference>
<dbReference type="InterPro" id="IPR044843">
    <property type="entry name" value="Trans_IPPS_bact-type"/>
</dbReference>
<gene>
    <name evidence="1" type="ORF">NITFAB_1955</name>
</gene>
<dbReference type="SFLD" id="SFLDG01212">
    <property type="entry name" value="Phytoene_synthase_like"/>
    <property type="match status" value="1"/>
</dbReference>
<reference evidence="1" key="1">
    <citation type="submission" date="2018-05" db="EMBL/GenBank/DDBJ databases">
        <authorList>
            <person name="Lanie J.A."/>
            <person name="Ng W.-L."/>
            <person name="Kazmierczak K.M."/>
            <person name="Andrzejewski T.M."/>
            <person name="Davidsen T.M."/>
            <person name="Wayne K.J."/>
            <person name="Tettelin H."/>
            <person name="Glass J.I."/>
            <person name="Rusch D."/>
            <person name="Podicherti R."/>
            <person name="Tsui H.-C.T."/>
            <person name="Winkler M.E."/>
        </authorList>
    </citation>
    <scope>NUCLEOTIDE SEQUENCE</scope>
    <source>
        <strain evidence="1">KNB</strain>
    </source>
</reference>
<dbReference type="EMBL" id="LS423452">
    <property type="protein sequence ID" value="SPS06365.1"/>
    <property type="molecule type" value="Genomic_DNA"/>
</dbReference>
<keyword evidence="1" id="KW-0808">Transferase</keyword>
<dbReference type="GO" id="GO:0051996">
    <property type="term" value="F:squalene synthase [NAD(P)H] activity"/>
    <property type="evidence" value="ECO:0007669"/>
    <property type="project" value="InterPro"/>
</dbReference>
<dbReference type="Pfam" id="PF00494">
    <property type="entry name" value="SQS_PSY"/>
    <property type="match status" value="1"/>
</dbReference>
<dbReference type="Gene3D" id="1.10.600.10">
    <property type="entry name" value="Farnesyl Diphosphate Synthase"/>
    <property type="match status" value="1"/>
</dbReference>
<evidence type="ECO:0000313" key="1">
    <source>
        <dbReference type="EMBL" id="SPS06365.1"/>
    </source>
</evidence>
<name>A0A2X0SN71_9PROT</name>
<dbReference type="GO" id="GO:0004311">
    <property type="term" value="F:geranylgeranyl diphosphate synthase activity"/>
    <property type="evidence" value="ECO:0007669"/>
    <property type="project" value="InterPro"/>
</dbReference>
<proteinExistence type="predicted"/>
<dbReference type="InterPro" id="IPR008949">
    <property type="entry name" value="Isoprenoid_synthase_dom_sf"/>
</dbReference>
<dbReference type="GO" id="GO:0016114">
    <property type="term" value="P:terpenoid biosynthetic process"/>
    <property type="evidence" value="ECO:0007669"/>
    <property type="project" value="UniProtKB-ARBA"/>
</dbReference>
<sequence>MAVNHYENFPVASILLPKPIRYAVEVIYHFARQADDFADEGNWSNVERFSKLDHFRTELLRIAANEEPQTPLFRELAFIIEKHQLPLQLFHDLLDAFAQDVVKKRYANFDEILDYCRRSANPVGRLLLHLYQEATPVNLAYSDAICSSLQLINFWQDIMKDYSINRIYLPQDEMADFGVTEMHIAQCRADQEWRNLMQFQSLRARNMLQSGTPLGSILTGRIGMEMRLIIAGGNRILDKLETVKFDMFRHRPVLRPFDWVIMLGKSAPFGF</sequence>
<dbReference type="EC" id="2.5.1.32" evidence="1"/>
<protein>
    <submittedName>
        <fullName evidence="1">Squalene synthase HpnC</fullName>
        <ecNumber evidence="1">2.5.1.32</ecNumber>
    </submittedName>
</protein>
<dbReference type="PANTHER" id="PTHR31480">
    <property type="entry name" value="BIFUNCTIONAL LYCOPENE CYCLASE/PHYTOENE SYNTHASE"/>
    <property type="match status" value="1"/>
</dbReference>
<dbReference type="InterPro" id="IPR017827">
    <property type="entry name" value="HSQ_synthase_HpnC"/>
</dbReference>
<dbReference type="SFLD" id="SFLDG01018">
    <property type="entry name" value="Squalene/Phytoene_Synthase_Lik"/>
    <property type="match status" value="1"/>
</dbReference>
<dbReference type="AlphaFoldDB" id="A0A2X0SN71"/>
<organism evidence="1">
    <name type="scientific">Candidatus Nitrotoga fabula</name>
    <dbReference type="NCBI Taxonomy" id="2182327"/>
    <lineage>
        <taxon>Bacteria</taxon>
        <taxon>Pseudomonadati</taxon>
        <taxon>Pseudomonadota</taxon>
        <taxon>Betaproteobacteria</taxon>
        <taxon>Nitrosomonadales</taxon>
        <taxon>Gallionellaceae</taxon>
        <taxon>Candidatus Nitrotoga</taxon>
    </lineage>
</organism>